<proteinExistence type="predicted"/>
<evidence type="ECO:0000313" key="3">
    <source>
        <dbReference type="Proteomes" id="UP000673691"/>
    </source>
</evidence>
<protein>
    <submittedName>
        <fullName evidence="2">Uncharacterized protein</fullName>
    </submittedName>
</protein>
<dbReference type="EMBL" id="JAEFCI010004664">
    <property type="protein sequence ID" value="KAG5460818.1"/>
    <property type="molecule type" value="Genomic_DNA"/>
</dbReference>
<name>A0A8H7ZXH1_9FUNG</name>
<accession>A0A8H7ZXH1</accession>
<feature type="region of interest" description="Disordered" evidence="1">
    <location>
        <begin position="207"/>
        <end position="247"/>
    </location>
</feature>
<feature type="region of interest" description="Disordered" evidence="1">
    <location>
        <begin position="51"/>
        <end position="80"/>
    </location>
</feature>
<feature type="compositionally biased region" description="Polar residues" evidence="1">
    <location>
        <begin position="228"/>
        <end position="240"/>
    </location>
</feature>
<reference evidence="2 3" key="1">
    <citation type="journal article" name="Sci. Rep.">
        <title>Genome-scale phylogenetic analyses confirm Olpidium as the closest living zoosporic fungus to the non-flagellated, terrestrial fungi.</title>
        <authorList>
            <person name="Chang Y."/>
            <person name="Rochon D."/>
            <person name="Sekimoto S."/>
            <person name="Wang Y."/>
            <person name="Chovatia M."/>
            <person name="Sandor L."/>
            <person name="Salamov A."/>
            <person name="Grigoriev I.V."/>
            <person name="Stajich J.E."/>
            <person name="Spatafora J.W."/>
        </authorList>
    </citation>
    <scope>NUCLEOTIDE SEQUENCE [LARGE SCALE GENOMIC DNA]</scope>
    <source>
        <strain evidence="2">S191</strain>
    </source>
</reference>
<organism evidence="2 3">
    <name type="scientific">Olpidium bornovanus</name>
    <dbReference type="NCBI Taxonomy" id="278681"/>
    <lineage>
        <taxon>Eukaryota</taxon>
        <taxon>Fungi</taxon>
        <taxon>Fungi incertae sedis</taxon>
        <taxon>Olpidiomycota</taxon>
        <taxon>Olpidiomycotina</taxon>
        <taxon>Olpidiomycetes</taxon>
        <taxon>Olpidiales</taxon>
        <taxon>Olpidiaceae</taxon>
        <taxon>Olpidium</taxon>
    </lineage>
</organism>
<sequence>MTSELGRPAGSQKPFSPFIFNAIGGGPKPGSSVVKAKSTDNWLNEEWAAESPFQKSASLSPQEDIQLLSRSTGDFPRDSADVRAKSAPSVCPSDFLLPHLLPASRFSEDTLVDLISEYLSVVTHPAIKLPFDKLERPQPLHHARPAYRAKKAASNCLNVKLDDYKRSTFGPDARKSDTIRSPVAALRGSQVLITGTAENGKREAAFFAPDAGKPTPRIQRGRPRPTDFSPSSITGSPDTTAESKVRR</sequence>
<gene>
    <name evidence="2" type="ORF">BJ554DRAFT_7090</name>
</gene>
<evidence type="ECO:0000313" key="2">
    <source>
        <dbReference type="EMBL" id="KAG5460818.1"/>
    </source>
</evidence>
<dbReference type="AlphaFoldDB" id="A0A8H7ZXH1"/>
<comment type="caution">
    <text evidence="2">The sequence shown here is derived from an EMBL/GenBank/DDBJ whole genome shotgun (WGS) entry which is preliminary data.</text>
</comment>
<evidence type="ECO:0000256" key="1">
    <source>
        <dbReference type="SAM" id="MobiDB-lite"/>
    </source>
</evidence>
<keyword evidence="3" id="KW-1185">Reference proteome</keyword>
<feature type="compositionally biased region" description="Polar residues" evidence="1">
    <location>
        <begin position="53"/>
        <end position="72"/>
    </location>
</feature>
<dbReference type="Proteomes" id="UP000673691">
    <property type="component" value="Unassembled WGS sequence"/>
</dbReference>